<dbReference type="InterPro" id="IPR036388">
    <property type="entry name" value="WH-like_DNA-bd_sf"/>
</dbReference>
<dbReference type="InterPro" id="IPR052709">
    <property type="entry name" value="Transposase-MT_Hybrid"/>
</dbReference>
<dbReference type="InterPro" id="IPR041426">
    <property type="entry name" value="Mos1_HTH"/>
</dbReference>
<dbReference type="GO" id="GO:0003690">
    <property type="term" value="F:double-stranded DNA binding"/>
    <property type="evidence" value="ECO:0007669"/>
    <property type="project" value="TreeGrafter"/>
</dbReference>
<dbReference type="GO" id="GO:0000729">
    <property type="term" value="P:DNA double-strand break processing"/>
    <property type="evidence" value="ECO:0007669"/>
    <property type="project" value="TreeGrafter"/>
</dbReference>
<dbReference type="GO" id="GO:0015074">
    <property type="term" value="P:DNA integration"/>
    <property type="evidence" value="ECO:0007669"/>
    <property type="project" value="TreeGrafter"/>
</dbReference>
<protein>
    <recommendedName>
        <fullName evidence="1">Mos1 transposase HTH domain-containing protein</fullName>
    </recommendedName>
</protein>
<dbReference type="GO" id="GO:0031297">
    <property type="term" value="P:replication fork processing"/>
    <property type="evidence" value="ECO:0007669"/>
    <property type="project" value="TreeGrafter"/>
</dbReference>
<dbReference type="Gene3D" id="1.10.10.10">
    <property type="entry name" value="Winged helix-like DNA-binding domain superfamily/Winged helix DNA-binding domain"/>
    <property type="match status" value="1"/>
</dbReference>
<accession>A0A922HVC0</accession>
<dbReference type="AlphaFoldDB" id="A0A922HVC0"/>
<dbReference type="GO" id="GO:0044774">
    <property type="term" value="P:mitotic DNA integrity checkpoint signaling"/>
    <property type="evidence" value="ECO:0007669"/>
    <property type="project" value="TreeGrafter"/>
</dbReference>
<dbReference type="GO" id="GO:0005634">
    <property type="term" value="C:nucleus"/>
    <property type="evidence" value="ECO:0007669"/>
    <property type="project" value="TreeGrafter"/>
</dbReference>
<comment type="caution">
    <text evidence="2">The sequence shown here is derived from an EMBL/GenBank/DDBJ whole genome shotgun (WGS) entry which is preliminary data.</text>
</comment>
<dbReference type="Gene3D" id="1.10.10.1450">
    <property type="match status" value="1"/>
</dbReference>
<reference evidence="2" key="2">
    <citation type="journal article" date="2022" name="Res Sq">
        <title>Comparative Genomics Reveals Insights into the Divergent Evolution of Astigmatic Mites and Household Pest Adaptations.</title>
        <authorList>
            <person name="Xiong Q."/>
            <person name="Wan A.T.-Y."/>
            <person name="Liu X.-Y."/>
            <person name="Fung C.S.-H."/>
            <person name="Xiao X."/>
            <person name="Malainual N."/>
            <person name="Hou J."/>
            <person name="Wang L."/>
            <person name="Wang M."/>
            <person name="Yang K."/>
            <person name="Cui Y."/>
            <person name="Leung E."/>
            <person name="Nong W."/>
            <person name="Shin S.-K."/>
            <person name="Au S."/>
            <person name="Jeong K.Y."/>
            <person name="Chew F.T."/>
            <person name="Hui J."/>
            <person name="Leung T.F."/>
            <person name="Tungtrongchitr A."/>
            <person name="Zhong N."/>
            <person name="Liu Z."/>
            <person name="Tsui S."/>
        </authorList>
    </citation>
    <scope>NUCLEOTIDE SEQUENCE</scope>
    <source>
        <strain evidence="2">Derf</strain>
        <tissue evidence="2">Whole organism</tissue>
    </source>
</reference>
<dbReference type="Pfam" id="PF17906">
    <property type="entry name" value="HTH_48"/>
    <property type="match status" value="1"/>
</dbReference>
<dbReference type="GO" id="GO:0046975">
    <property type="term" value="F:histone H3K36 methyltransferase activity"/>
    <property type="evidence" value="ECO:0007669"/>
    <property type="project" value="TreeGrafter"/>
</dbReference>
<dbReference type="GO" id="GO:0003697">
    <property type="term" value="F:single-stranded DNA binding"/>
    <property type="evidence" value="ECO:0007669"/>
    <property type="project" value="TreeGrafter"/>
</dbReference>
<dbReference type="Proteomes" id="UP000790347">
    <property type="component" value="Unassembled WGS sequence"/>
</dbReference>
<dbReference type="GO" id="GO:0000014">
    <property type="term" value="F:single-stranded DNA endodeoxyribonuclease activity"/>
    <property type="evidence" value="ECO:0007669"/>
    <property type="project" value="TreeGrafter"/>
</dbReference>
<dbReference type="GO" id="GO:0000793">
    <property type="term" value="C:condensed chromosome"/>
    <property type="evidence" value="ECO:0007669"/>
    <property type="project" value="TreeGrafter"/>
</dbReference>
<feature type="domain" description="Mos1 transposase HTH" evidence="1">
    <location>
        <begin position="5"/>
        <end position="54"/>
    </location>
</feature>
<evidence type="ECO:0000313" key="2">
    <source>
        <dbReference type="EMBL" id="KAH9506675.1"/>
    </source>
</evidence>
<dbReference type="GO" id="GO:0035861">
    <property type="term" value="C:site of double-strand break"/>
    <property type="evidence" value="ECO:0007669"/>
    <property type="project" value="TreeGrafter"/>
</dbReference>
<evidence type="ECO:0000259" key="1">
    <source>
        <dbReference type="Pfam" id="PF17906"/>
    </source>
</evidence>
<organism evidence="2 3">
    <name type="scientific">Dermatophagoides farinae</name>
    <name type="common">American house dust mite</name>
    <dbReference type="NCBI Taxonomy" id="6954"/>
    <lineage>
        <taxon>Eukaryota</taxon>
        <taxon>Metazoa</taxon>
        <taxon>Ecdysozoa</taxon>
        <taxon>Arthropoda</taxon>
        <taxon>Chelicerata</taxon>
        <taxon>Arachnida</taxon>
        <taxon>Acari</taxon>
        <taxon>Acariformes</taxon>
        <taxon>Sarcoptiformes</taxon>
        <taxon>Astigmata</taxon>
        <taxon>Psoroptidia</taxon>
        <taxon>Analgoidea</taxon>
        <taxon>Pyroglyphidae</taxon>
        <taxon>Dermatophagoidinae</taxon>
        <taxon>Dermatophagoides</taxon>
    </lineage>
</organism>
<sequence>MEKNKMHLRHCILYEYQLGRKVPEASRNLQQIFGEDAITERTCRKWFNRFKTGDFDICDKQRSGRRSIVDDEKLKALVQQDPSLTAAQMAKKLNSTPSAVARHILKLGLVYNHAISSRRILRFRNRSKKNKKNLRNFF</sequence>
<reference evidence="2" key="1">
    <citation type="submission" date="2013-05" db="EMBL/GenBank/DDBJ databases">
        <authorList>
            <person name="Yim A.K.Y."/>
            <person name="Chan T.F."/>
            <person name="Ji K.M."/>
            <person name="Liu X.Y."/>
            <person name="Zhou J.W."/>
            <person name="Li R.Q."/>
            <person name="Yang K.Y."/>
            <person name="Li J."/>
            <person name="Li M."/>
            <person name="Law P.T.W."/>
            <person name="Wu Y.L."/>
            <person name="Cai Z.L."/>
            <person name="Qin H."/>
            <person name="Bao Y."/>
            <person name="Leung R.K.K."/>
            <person name="Ng P.K.S."/>
            <person name="Zou J."/>
            <person name="Zhong X.J."/>
            <person name="Ran P.X."/>
            <person name="Zhong N.S."/>
            <person name="Liu Z.G."/>
            <person name="Tsui S.K.W."/>
        </authorList>
    </citation>
    <scope>NUCLEOTIDE SEQUENCE</scope>
    <source>
        <strain evidence="2">Derf</strain>
        <tissue evidence="2">Whole organism</tissue>
    </source>
</reference>
<dbReference type="GO" id="GO:0006303">
    <property type="term" value="P:double-strand break repair via nonhomologous end joining"/>
    <property type="evidence" value="ECO:0007669"/>
    <property type="project" value="TreeGrafter"/>
</dbReference>
<dbReference type="GO" id="GO:0042800">
    <property type="term" value="F:histone H3K4 methyltransferase activity"/>
    <property type="evidence" value="ECO:0007669"/>
    <property type="project" value="TreeGrafter"/>
</dbReference>
<proteinExistence type="predicted"/>
<dbReference type="Pfam" id="PF13412">
    <property type="entry name" value="HTH_24"/>
    <property type="match status" value="1"/>
</dbReference>
<dbReference type="PANTHER" id="PTHR46060">
    <property type="entry name" value="MARINER MOS1 TRANSPOSASE-LIKE PROTEIN"/>
    <property type="match status" value="1"/>
</dbReference>
<dbReference type="PANTHER" id="PTHR46060:SF2">
    <property type="entry name" value="HISTONE-LYSINE N-METHYLTRANSFERASE SETMAR"/>
    <property type="match status" value="1"/>
</dbReference>
<dbReference type="EMBL" id="ASGP02000005">
    <property type="protein sequence ID" value="KAH9506675.1"/>
    <property type="molecule type" value="Genomic_DNA"/>
</dbReference>
<dbReference type="GO" id="GO:0044547">
    <property type="term" value="F:DNA topoisomerase binding"/>
    <property type="evidence" value="ECO:0007669"/>
    <property type="project" value="TreeGrafter"/>
</dbReference>
<keyword evidence="3" id="KW-1185">Reference proteome</keyword>
<name>A0A922HVC0_DERFA</name>
<gene>
    <name evidence="2" type="ORF">DERF_011394</name>
</gene>
<evidence type="ECO:0000313" key="3">
    <source>
        <dbReference type="Proteomes" id="UP000790347"/>
    </source>
</evidence>